<keyword evidence="4 8" id="KW-1133">Transmembrane helix</keyword>
<feature type="transmembrane region" description="Helical" evidence="8">
    <location>
        <begin position="57"/>
        <end position="74"/>
    </location>
</feature>
<evidence type="ECO:0000313" key="10">
    <source>
        <dbReference type="EMBL" id="PAB60018.1"/>
    </source>
</evidence>
<gene>
    <name evidence="10" type="ORF">CCE28_06485</name>
</gene>
<comment type="subcellular location">
    <subcellularLocation>
        <location evidence="1">Cell membrane</location>
        <topology evidence="1">Single-pass membrane protein</topology>
    </subcellularLocation>
</comment>
<keyword evidence="5 8" id="KW-0472">Membrane</keyword>
<dbReference type="EMBL" id="NIBG01000004">
    <property type="protein sequence ID" value="PAB60018.1"/>
    <property type="molecule type" value="Genomic_DNA"/>
</dbReference>
<evidence type="ECO:0000256" key="7">
    <source>
        <dbReference type="SAM" id="MobiDB-lite"/>
    </source>
</evidence>
<keyword evidence="2" id="KW-1003">Cell membrane</keyword>
<dbReference type="AlphaFoldDB" id="A0A267MM83"/>
<proteinExistence type="predicted"/>
<comment type="caution">
    <text evidence="10">The sequence shown here is derived from an EMBL/GenBank/DDBJ whole genome shotgun (WGS) entry which is preliminary data.</text>
</comment>
<dbReference type="Pfam" id="PF23750">
    <property type="entry name" value="RsgI_M"/>
    <property type="match status" value="1"/>
</dbReference>
<feature type="domain" description="RsgI N-terminal anti-sigma" evidence="9">
    <location>
        <begin position="3"/>
        <end position="50"/>
    </location>
</feature>
<dbReference type="Pfam" id="PF12791">
    <property type="entry name" value="RsgI_N"/>
    <property type="match status" value="1"/>
</dbReference>
<evidence type="ECO:0000256" key="2">
    <source>
        <dbReference type="ARBA" id="ARBA00022475"/>
    </source>
</evidence>
<dbReference type="InterPro" id="IPR024449">
    <property type="entry name" value="Anti-sigma_RsgI_N"/>
</dbReference>
<accession>A0A267MM83</accession>
<feature type="compositionally biased region" description="Acidic residues" evidence="7">
    <location>
        <begin position="386"/>
        <end position="396"/>
    </location>
</feature>
<feature type="compositionally biased region" description="Basic residues" evidence="7">
    <location>
        <begin position="321"/>
        <end position="336"/>
    </location>
</feature>
<dbReference type="PROSITE" id="PS51849">
    <property type="entry name" value="RSGI_N"/>
    <property type="match status" value="1"/>
</dbReference>
<evidence type="ECO:0000256" key="1">
    <source>
        <dbReference type="ARBA" id="ARBA00004162"/>
    </source>
</evidence>
<evidence type="ECO:0000313" key="11">
    <source>
        <dbReference type="Proteomes" id="UP000216024"/>
    </source>
</evidence>
<organism evidence="10 11">
    <name type="scientific">Anaeromicrobium sediminis</name>
    <dbReference type="NCBI Taxonomy" id="1478221"/>
    <lineage>
        <taxon>Bacteria</taxon>
        <taxon>Bacillati</taxon>
        <taxon>Bacillota</taxon>
        <taxon>Clostridia</taxon>
        <taxon>Peptostreptococcales</taxon>
        <taxon>Thermotaleaceae</taxon>
        <taxon>Anaeromicrobium</taxon>
    </lineage>
</organism>
<dbReference type="RefSeq" id="WP_095132175.1">
    <property type="nucleotide sequence ID" value="NZ_NIBG01000004.1"/>
</dbReference>
<feature type="region of interest" description="Disordered" evidence="7">
    <location>
        <begin position="316"/>
        <end position="396"/>
    </location>
</feature>
<protein>
    <recommendedName>
        <fullName evidence="9">RsgI N-terminal anti-sigma domain-containing protein</fullName>
    </recommendedName>
</protein>
<name>A0A267MM83_9FIRM</name>
<dbReference type="InterPro" id="IPR055431">
    <property type="entry name" value="RsgI_M"/>
</dbReference>
<dbReference type="Proteomes" id="UP000216024">
    <property type="component" value="Unassembled WGS sequence"/>
</dbReference>
<feature type="compositionally biased region" description="Basic and acidic residues" evidence="7">
    <location>
        <begin position="337"/>
        <end position="373"/>
    </location>
</feature>
<sequence length="396" mass="46941">MVYRGCVMKIEEDFAIILTDSMEYIKVVKKDNLDVGKRIIFVKDDIYKEKKVSYKNLGLIAAIFIMMIFSVTLINKMNIFNHVSHGAAAVVSVDINPSIEFEINKKNEVIKAVPLNNEGKELIDEDLKGKPIEEALSIIIRNAEEKEYITKEKNSVLISTTVIKDDFKEKTKELEKHIESKMKEKIELEEVNLVYVEGNKEDLKEAKKQEVSIGKYEVYKKSKEKNENKTLEQIKKMKVQDIVDEGLVESKGKTKKDKGNRKSDKKIEDNKERLKEKLKEKNISKEEFKKKNLDPTRINKVQELKKIYKDEHRKLLEENKKKKFQIMKERKKKRQEKIKEEMKKRIKERIKEFNKNKKREDEEKRKEYLESKKGMKNKKSKRDKEKDDDDDEKDDD</sequence>
<keyword evidence="3 8" id="KW-0812">Transmembrane</keyword>
<evidence type="ECO:0000256" key="6">
    <source>
        <dbReference type="SAM" id="Coils"/>
    </source>
</evidence>
<keyword evidence="11" id="KW-1185">Reference proteome</keyword>
<reference evidence="10 11" key="1">
    <citation type="submission" date="2017-06" db="EMBL/GenBank/DDBJ databases">
        <title>Draft genome sequence of anaerobic fermentative bacterium Anaeromicrobium sediminis DY2726D isolated from West Pacific Ocean sediments.</title>
        <authorList>
            <person name="Zeng X."/>
        </authorList>
    </citation>
    <scope>NUCLEOTIDE SEQUENCE [LARGE SCALE GENOMIC DNA]</scope>
    <source>
        <strain evidence="10 11">DY2726D</strain>
    </source>
</reference>
<dbReference type="OrthoDB" id="9800626at2"/>
<evidence type="ECO:0000256" key="4">
    <source>
        <dbReference type="ARBA" id="ARBA00022989"/>
    </source>
</evidence>
<evidence type="ECO:0000259" key="9">
    <source>
        <dbReference type="PROSITE" id="PS51849"/>
    </source>
</evidence>
<evidence type="ECO:0000256" key="3">
    <source>
        <dbReference type="ARBA" id="ARBA00022692"/>
    </source>
</evidence>
<keyword evidence="6" id="KW-0175">Coiled coil</keyword>
<evidence type="ECO:0000256" key="5">
    <source>
        <dbReference type="ARBA" id="ARBA00023136"/>
    </source>
</evidence>
<dbReference type="GO" id="GO:0005886">
    <property type="term" value="C:plasma membrane"/>
    <property type="evidence" value="ECO:0007669"/>
    <property type="project" value="UniProtKB-SubCell"/>
</dbReference>
<feature type="compositionally biased region" description="Basic and acidic residues" evidence="7">
    <location>
        <begin position="260"/>
        <end position="273"/>
    </location>
</feature>
<feature type="region of interest" description="Disordered" evidence="7">
    <location>
        <begin position="250"/>
        <end position="273"/>
    </location>
</feature>
<evidence type="ECO:0000256" key="8">
    <source>
        <dbReference type="SAM" id="Phobius"/>
    </source>
</evidence>
<feature type="coiled-coil region" evidence="6">
    <location>
        <begin position="164"/>
        <end position="191"/>
    </location>
</feature>